<gene>
    <name evidence="6" type="ORF">HaLaN_26018</name>
</gene>
<keyword evidence="1" id="KW-0805">Transcription regulation</keyword>
<keyword evidence="4" id="KW-0539">Nucleus</keyword>
<evidence type="ECO:0000313" key="6">
    <source>
        <dbReference type="EMBL" id="GFH27656.1"/>
    </source>
</evidence>
<dbReference type="EMBL" id="BLLF01003564">
    <property type="protein sequence ID" value="GFH27656.1"/>
    <property type="molecule type" value="Genomic_DNA"/>
</dbReference>
<evidence type="ECO:0000259" key="5">
    <source>
        <dbReference type="PROSITE" id="PS51519"/>
    </source>
</evidence>
<comment type="caution">
    <text evidence="6">The sequence shown here is derived from an EMBL/GenBank/DDBJ whole genome shotgun (WGS) entry which is preliminary data.</text>
</comment>
<evidence type="ECO:0000256" key="2">
    <source>
        <dbReference type="ARBA" id="ARBA00023125"/>
    </source>
</evidence>
<accession>A0A6A0A588</accession>
<dbReference type="Pfam" id="PF02042">
    <property type="entry name" value="RWP-RK"/>
    <property type="match status" value="1"/>
</dbReference>
<keyword evidence="2" id="KW-0238">DNA-binding</keyword>
<dbReference type="PROSITE" id="PS51519">
    <property type="entry name" value="RWP_RK"/>
    <property type="match status" value="1"/>
</dbReference>
<organism evidence="6 7">
    <name type="scientific">Haematococcus lacustris</name>
    <name type="common">Green alga</name>
    <name type="synonym">Haematococcus pluvialis</name>
    <dbReference type="NCBI Taxonomy" id="44745"/>
    <lineage>
        <taxon>Eukaryota</taxon>
        <taxon>Viridiplantae</taxon>
        <taxon>Chlorophyta</taxon>
        <taxon>core chlorophytes</taxon>
        <taxon>Chlorophyceae</taxon>
        <taxon>CS clade</taxon>
        <taxon>Chlamydomonadales</taxon>
        <taxon>Haematococcaceae</taxon>
        <taxon>Haematococcus</taxon>
    </lineage>
</organism>
<evidence type="ECO:0000313" key="7">
    <source>
        <dbReference type="Proteomes" id="UP000485058"/>
    </source>
</evidence>
<reference evidence="6 7" key="1">
    <citation type="submission" date="2020-02" db="EMBL/GenBank/DDBJ databases">
        <title>Draft genome sequence of Haematococcus lacustris strain NIES-144.</title>
        <authorList>
            <person name="Morimoto D."/>
            <person name="Nakagawa S."/>
            <person name="Yoshida T."/>
            <person name="Sawayama S."/>
        </authorList>
    </citation>
    <scope>NUCLEOTIDE SEQUENCE [LARGE SCALE GENOMIC DNA]</scope>
    <source>
        <strain evidence="6 7">NIES-144</strain>
    </source>
</reference>
<dbReference type="InterPro" id="IPR003035">
    <property type="entry name" value="RWP-RK_dom"/>
</dbReference>
<feature type="domain" description="RWP-RK" evidence="5">
    <location>
        <begin position="71"/>
        <end position="161"/>
    </location>
</feature>
<name>A0A6A0A588_HAELA</name>
<proteinExistence type="predicted"/>
<dbReference type="Proteomes" id="UP000485058">
    <property type="component" value="Unassembled WGS sequence"/>
</dbReference>
<sequence>MQRGPNGTMRVTPWAALRWPLARSGLPARSGSNDVTGERDSIRGTAFGVARPLGCFEYKVEPGLTGTQSPTGAAPIMSNKTPLTLDTLRTVRADDGLICYEAFHLPRELAAEQLQVTVNELKKSLKNLGVGRWPYRKIASLQALQHDLDQQIHAFRAFGSADGPAMSHVQDLQGAHFITQICRAGYACQNIARHCQDCGGPECSP</sequence>
<keyword evidence="7" id="KW-1185">Reference proteome</keyword>
<evidence type="ECO:0000256" key="1">
    <source>
        <dbReference type="ARBA" id="ARBA00023015"/>
    </source>
</evidence>
<evidence type="ECO:0000256" key="4">
    <source>
        <dbReference type="ARBA" id="ARBA00023242"/>
    </source>
</evidence>
<dbReference type="GO" id="GO:0003677">
    <property type="term" value="F:DNA binding"/>
    <property type="evidence" value="ECO:0007669"/>
    <property type="project" value="UniProtKB-KW"/>
</dbReference>
<keyword evidence="3" id="KW-0804">Transcription</keyword>
<evidence type="ECO:0000256" key="3">
    <source>
        <dbReference type="ARBA" id="ARBA00023163"/>
    </source>
</evidence>
<protein>
    <recommendedName>
        <fullName evidence="5">RWP-RK domain-containing protein</fullName>
    </recommendedName>
</protein>
<dbReference type="AlphaFoldDB" id="A0A6A0A588"/>